<feature type="chain" id="PRO_5026034828" description="Mid2 domain-containing protein" evidence="7">
    <location>
        <begin position="22"/>
        <end position="415"/>
    </location>
</feature>
<evidence type="ECO:0000313" key="8">
    <source>
        <dbReference type="EMBL" id="KAF2687831.1"/>
    </source>
</evidence>
<feature type="compositionally biased region" description="Polar residues" evidence="5">
    <location>
        <begin position="330"/>
        <end position="343"/>
    </location>
</feature>
<sequence>MAYSAFLICTIAVLPFAKGIAFGGPAPTETATNLYRVVGAPKPETTKGPSVAELRRRAFGLYPETCGWIDGDSSSALSCAYGRTCMLYTTSGVGMAGCCDGFDTQGCEWANSCVDYDTYTAGGCGADCLLNSFVRKCTDSDFPYCVTWTYPSDNVVDYGCSSFIAGTETVLQALSDDTASISLPTISGNAVTGWDGETSASSDSSDIFSDIFTSTESNSDSAGATGTSSSGVSFSGTKSKKKVSIALIAGAVIGALVLLIAVGAAIIFICIKKKKSKQAAANQQAIAAAQASRPQSAYPPQQPQMQRPAAPMPPPPQTPQPYYDGYFAPQGQQDQKYNPQTQPHEYGLQSPVSNPPTPAPAYVQPYYAAPPMPSLAPSADYPAREPIPGTHEMDSITVPRPPTNHGPVYEMGPGK</sequence>
<keyword evidence="4 6" id="KW-0472">Membrane</keyword>
<feature type="region of interest" description="Disordered" evidence="5">
    <location>
        <begin position="291"/>
        <end position="364"/>
    </location>
</feature>
<reference evidence="8" key="1">
    <citation type="journal article" date="2020" name="Stud. Mycol.">
        <title>101 Dothideomycetes genomes: a test case for predicting lifestyles and emergence of pathogens.</title>
        <authorList>
            <person name="Haridas S."/>
            <person name="Albert R."/>
            <person name="Binder M."/>
            <person name="Bloem J."/>
            <person name="Labutti K."/>
            <person name="Salamov A."/>
            <person name="Andreopoulos B."/>
            <person name="Baker S."/>
            <person name="Barry K."/>
            <person name="Bills G."/>
            <person name="Bluhm B."/>
            <person name="Cannon C."/>
            <person name="Castanera R."/>
            <person name="Culley D."/>
            <person name="Daum C."/>
            <person name="Ezra D."/>
            <person name="Gonzalez J."/>
            <person name="Henrissat B."/>
            <person name="Kuo A."/>
            <person name="Liang C."/>
            <person name="Lipzen A."/>
            <person name="Lutzoni F."/>
            <person name="Magnuson J."/>
            <person name="Mondo S."/>
            <person name="Nolan M."/>
            <person name="Ohm R."/>
            <person name="Pangilinan J."/>
            <person name="Park H.-J."/>
            <person name="Ramirez L."/>
            <person name="Alfaro M."/>
            <person name="Sun H."/>
            <person name="Tritt A."/>
            <person name="Yoshinaga Y."/>
            <person name="Zwiers L.-H."/>
            <person name="Turgeon B."/>
            <person name="Goodwin S."/>
            <person name="Spatafora J."/>
            <person name="Crous P."/>
            <person name="Grigoriev I."/>
        </authorList>
    </citation>
    <scope>NUCLEOTIDE SEQUENCE</scope>
    <source>
        <strain evidence="8">CBS 122367</strain>
    </source>
</reference>
<evidence type="ECO:0000256" key="5">
    <source>
        <dbReference type="SAM" id="MobiDB-lite"/>
    </source>
</evidence>
<proteinExistence type="predicted"/>
<evidence type="ECO:0000256" key="3">
    <source>
        <dbReference type="ARBA" id="ARBA00022989"/>
    </source>
</evidence>
<evidence type="ECO:0000256" key="4">
    <source>
        <dbReference type="ARBA" id="ARBA00023136"/>
    </source>
</evidence>
<comment type="subcellular location">
    <subcellularLocation>
        <location evidence="1">Membrane</location>
        <topology evidence="1">Single-pass membrane protein</topology>
    </subcellularLocation>
</comment>
<name>A0A6G1JC88_9PLEO</name>
<dbReference type="GO" id="GO:0071944">
    <property type="term" value="C:cell periphery"/>
    <property type="evidence" value="ECO:0007669"/>
    <property type="project" value="UniProtKB-ARBA"/>
</dbReference>
<feature type="region of interest" description="Disordered" evidence="5">
    <location>
        <begin position="215"/>
        <end position="236"/>
    </location>
</feature>
<feature type="transmembrane region" description="Helical" evidence="6">
    <location>
        <begin position="245"/>
        <end position="271"/>
    </location>
</feature>
<dbReference type="AlphaFoldDB" id="A0A6G1JC88"/>
<evidence type="ECO:0000256" key="6">
    <source>
        <dbReference type="SAM" id="Phobius"/>
    </source>
</evidence>
<keyword evidence="3 6" id="KW-1133">Transmembrane helix</keyword>
<feature type="compositionally biased region" description="Low complexity" evidence="5">
    <location>
        <begin position="291"/>
        <end position="309"/>
    </location>
</feature>
<keyword evidence="7" id="KW-0732">Signal</keyword>
<keyword evidence="9" id="KW-1185">Reference proteome</keyword>
<dbReference type="OrthoDB" id="5347452at2759"/>
<evidence type="ECO:0000256" key="2">
    <source>
        <dbReference type="ARBA" id="ARBA00022692"/>
    </source>
</evidence>
<evidence type="ECO:0000313" key="9">
    <source>
        <dbReference type="Proteomes" id="UP000799291"/>
    </source>
</evidence>
<dbReference type="Proteomes" id="UP000799291">
    <property type="component" value="Unassembled WGS sequence"/>
</dbReference>
<feature type="signal peptide" evidence="7">
    <location>
        <begin position="1"/>
        <end position="21"/>
    </location>
</feature>
<evidence type="ECO:0000256" key="7">
    <source>
        <dbReference type="SAM" id="SignalP"/>
    </source>
</evidence>
<feature type="region of interest" description="Disordered" evidence="5">
    <location>
        <begin position="377"/>
        <end position="415"/>
    </location>
</feature>
<dbReference type="PANTHER" id="PTHR15549">
    <property type="entry name" value="PAIRED IMMUNOGLOBULIN-LIKE TYPE 2 RECEPTOR"/>
    <property type="match status" value="1"/>
</dbReference>
<dbReference type="InterPro" id="IPR051694">
    <property type="entry name" value="Immunoregulatory_rcpt-like"/>
</dbReference>
<evidence type="ECO:0000256" key="1">
    <source>
        <dbReference type="ARBA" id="ARBA00004167"/>
    </source>
</evidence>
<feature type="compositionally biased region" description="Pro residues" evidence="5">
    <location>
        <begin position="310"/>
        <end position="319"/>
    </location>
</feature>
<dbReference type="GO" id="GO:0016020">
    <property type="term" value="C:membrane"/>
    <property type="evidence" value="ECO:0007669"/>
    <property type="project" value="UniProtKB-SubCell"/>
</dbReference>
<dbReference type="EMBL" id="MU005574">
    <property type="protein sequence ID" value="KAF2687831.1"/>
    <property type="molecule type" value="Genomic_DNA"/>
</dbReference>
<accession>A0A6G1JC88</accession>
<evidence type="ECO:0008006" key="10">
    <source>
        <dbReference type="Google" id="ProtNLM"/>
    </source>
</evidence>
<gene>
    <name evidence="8" type="ORF">K458DRAFT_385401</name>
</gene>
<dbReference type="PANTHER" id="PTHR15549:SF33">
    <property type="entry name" value="MEMBRANE PROTEIN WSC4, PUTATIVE (AFU_ORTHOLOGUE AFUA_5G09020)-RELATED"/>
    <property type="match status" value="1"/>
</dbReference>
<organism evidence="8 9">
    <name type="scientific">Lentithecium fluviatile CBS 122367</name>
    <dbReference type="NCBI Taxonomy" id="1168545"/>
    <lineage>
        <taxon>Eukaryota</taxon>
        <taxon>Fungi</taxon>
        <taxon>Dikarya</taxon>
        <taxon>Ascomycota</taxon>
        <taxon>Pezizomycotina</taxon>
        <taxon>Dothideomycetes</taxon>
        <taxon>Pleosporomycetidae</taxon>
        <taxon>Pleosporales</taxon>
        <taxon>Massarineae</taxon>
        <taxon>Lentitheciaceae</taxon>
        <taxon>Lentithecium</taxon>
    </lineage>
</organism>
<protein>
    <recommendedName>
        <fullName evidence="10">Mid2 domain-containing protein</fullName>
    </recommendedName>
</protein>
<keyword evidence="2 6" id="KW-0812">Transmembrane</keyword>